<accession>A0A7Y0REK1</accession>
<dbReference type="SUPFAM" id="SSF48613">
    <property type="entry name" value="Heme oxygenase-like"/>
    <property type="match status" value="1"/>
</dbReference>
<name>A0A7Y0REK1_9GAMM</name>
<evidence type="ECO:0000256" key="1">
    <source>
        <dbReference type="SAM" id="Phobius"/>
    </source>
</evidence>
<sequence>MPADKTEGDISFCVCFCLFIATPGGVIGPAILKQLREETRPAHLALESQPLMKRLLSSRLTAMEYGQLIQSMLAFYQALESQLAPATAALLERHPDPNYRYLPRAPLLANDCRALGCDSSGLMRGPTELRLDGSGAYLLGVLYVIEGSTQGGRFIAKHLAQTLGLNENSGASFFNIHQWNNSWAAFRSWLSTDLERSYQDDTRSIIEGANMTFSTLHTHLDQWQLLIHGR</sequence>
<reference evidence="2 3" key="1">
    <citation type="submission" date="2020-04" db="EMBL/GenBank/DDBJ databases">
        <title>Marinobacter oceani sp. nov., isolated from marine solar saltern.</title>
        <authorList>
            <person name="Chen X.-Y."/>
        </authorList>
    </citation>
    <scope>NUCLEOTIDE SEQUENCE [LARGE SCALE GENOMIC DNA]</scope>
    <source>
        <strain evidence="2 3">W62</strain>
    </source>
</reference>
<gene>
    <name evidence="2" type="ORF">HIU99_14590</name>
</gene>
<keyword evidence="1" id="KW-0812">Transmembrane</keyword>
<evidence type="ECO:0000313" key="3">
    <source>
        <dbReference type="Proteomes" id="UP000567186"/>
    </source>
</evidence>
<dbReference type="Gene3D" id="1.20.910.10">
    <property type="entry name" value="Heme oxygenase-like"/>
    <property type="match status" value="1"/>
</dbReference>
<dbReference type="Proteomes" id="UP000567186">
    <property type="component" value="Unassembled WGS sequence"/>
</dbReference>
<dbReference type="OrthoDB" id="114943at2"/>
<dbReference type="InterPro" id="IPR016053">
    <property type="entry name" value="Haem_Oase-like"/>
</dbReference>
<protein>
    <submittedName>
        <fullName evidence="2">Biliverdin-producing heme oxygenase</fullName>
    </submittedName>
</protein>
<dbReference type="GO" id="GO:0006788">
    <property type="term" value="P:heme oxidation"/>
    <property type="evidence" value="ECO:0007669"/>
    <property type="project" value="InterPro"/>
</dbReference>
<organism evidence="2 3">
    <name type="scientific">Marinobacter orientalis</name>
    <dbReference type="NCBI Taxonomy" id="1928859"/>
    <lineage>
        <taxon>Bacteria</taxon>
        <taxon>Pseudomonadati</taxon>
        <taxon>Pseudomonadota</taxon>
        <taxon>Gammaproteobacteria</taxon>
        <taxon>Pseudomonadales</taxon>
        <taxon>Marinobacteraceae</taxon>
        <taxon>Marinobacter</taxon>
    </lineage>
</organism>
<dbReference type="RefSeq" id="WP_135955550.1">
    <property type="nucleotide sequence ID" value="NZ_JABCKY010000006.1"/>
</dbReference>
<comment type="caution">
    <text evidence="2">The sequence shown here is derived from an EMBL/GenBank/DDBJ whole genome shotgun (WGS) entry which is preliminary data.</text>
</comment>
<dbReference type="AlphaFoldDB" id="A0A7Y0REK1"/>
<keyword evidence="3" id="KW-1185">Reference proteome</keyword>
<feature type="transmembrane region" description="Helical" evidence="1">
    <location>
        <begin position="12"/>
        <end position="32"/>
    </location>
</feature>
<dbReference type="CDD" id="cd19166">
    <property type="entry name" value="HemeO-bac"/>
    <property type="match status" value="1"/>
</dbReference>
<dbReference type="InterPro" id="IPR016084">
    <property type="entry name" value="Haem_Oase-like_multi-hlx"/>
</dbReference>
<dbReference type="EMBL" id="JABCKY010000006">
    <property type="protein sequence ID" value="NMT64814.1"/>
    <property type="molecule type" value="Genomic_DNA"/>
</dbReference>
<evidence type="ECO:0000313" key="2">
    <source>
        <dbReference type="EMBL" id="NMT64814.1"/>
    </source>
</evidence>
<dbReference type="GO" id="GO:0004392">
    <property type="term" value="F:heme oxygenase (decyclizing) activity"/>
    <property type="evidence" value="ECO:0007669"/>
    <property type="project" value="InterPro"/>
</dbReference>
<dbReference type="Pfam" id="PF01126">
    <property type="entry name" value="Heme_oxygenase"/>
    <property type="match status" value="2"/>
</dbReference>
<keyword evidence="1" id="KW-0472">Membrane</keyword>
<proteinExistence type="predicted"/>
<keyword evidence="1" id="KW-1133">Transmembrane helix</keyword>